<reference evidence="9 10" key="1">
    <citation type="submission" date="2015-04" db="EMBL/GenBank/DDBJ databases">
        <authorList>
            <person name="Syromyatnikov M.Y."/>
            <person name="Popov V.N."/>
        </authorList>
    </citation>
    <scope>NUCLEOTIDE SEQUENCE [LARGE SCALE GENOMIC DNA]</scope>
</reference>
<keyword evidence="3 6" id="KW-0238">DNA-binding</keyword>
<feature type="region of interest" description="Disordered" evidence="7">
    <location>
        <begin position="94"/>
        <end position="113"/>
    </location>
</feature>
<evidence type="ECO:0000313" key="9">
    <source>
        <dbReference type="EMBL" id="CRK95898.1"/>
    </source>
</evidence>
<evidence type="ECO:0000256" key="4">
    <source>
        <dbReference type="ARBA" id="ARBA00023163"/>
    </source>
</evidence>
<organism evidence="9 10">
    <name type="scientific">Clunio marinus</name>
    <dbReference type="NCBI Taxonomy" id="568069"/>
    <lineage>
        <taxon>Eukaryota</taxon>
        <taxon>Metazoa</taxon>
        <taxon>Ecdysozoa</taxon>
        <taxon>Arthropoda</taxon>
        <taxon>Hexapoda</taxon>
        <taxon>Insecta</taxon>
        <taxon>Pterygota</taxon>
        <taxon>Neoptera</taxon>
        <taxon>Endopterygota</taxon>
        <taxon>Diptera</taxon>
        <taxon>Nematocera</taxon>
        <taxon>Chironomoidea</taxon>
        <taxon>Chironomidae</taxon>
        <taxon>Clunio</taxon>
    </lineage>
</organism>
<evidence type="ECO:0000256" key="5">
    <source>
        <dbReference type="ARBA" id="ARBA00023242"/>
    </source>
</evidence>
<feature type="DNA-binding region" description="Fork-head" evidence="6">
    <location>
        <begin position="180"/>
        <end position="270"/>
    </location>
</feature>
<dbReference type="InterPro" id="IPR001766">
    <property type="entry name" value="Fork_head_dom"/>
</dbReference>
<dbReference type="GO" id="GO:0005634">
    <property type="term" value="C:nucleus"/>
    <property type="evidence" value="ECO:0007669"/>
    <property type="project" value="UniProtKB-SubCell"/>
</dbReference>
<protein>
    <submittedName>
        <fullName evidence="9">CLUMA_CG009344, isoform A</fullName>
    </submittedName>
</protein>
<dbReference type="Pfam" id="PF00250">
    <property type="entry name" value="Forkhead"/>
    <property type="match status" value="1"/>
</dbReference>
<dbReference type="AlphaFoldDB" id="A0A1J1I832"/>
<dbReference type="PANTHER" id="PTHR45881:SF1">
    <property type="entry name" value="FORK HEAD PROTEIN HOMOLOG 2"/>
    <property type="match status" value="1"/>
</dbReference>
<evidence type="ECO:0000256" key="1">
    <source>
        <dbReference type="ARBA" id="ARBA00004123"/>
    </source>
</evidence>
<proteinExistence type="predicted"/>
<keyword evidence="5 6" id="KW-0539">Nucleus</keyword>
<comment type="subcellular location">
    <subcellularLocation>
        <location evidence="1 6">Nucleus</location>
    </subcellularLocation>
</comment>
<dbReference type="SMART" id="SM00339">
    <property type="entry name" value="FH"/>
    <property type="match status" value="1"/>
</dbReference>
<evidence type="ECO:0000256" key="2">
    <source>
        <dbReference type="ARBA" id="ARBA00023015"/>
    </source>
</evidence>
<evidence type="ECO:0000259" key="8">
    <source>
        <dbReference type="PROSITE" id="PS50039"/>
    </source>
</evidence>
<dbReference type="CDD" id="cd00059">
    <property type="entry name" value="FH_FOX"/>
    <property type="match status" value="1"/>
</dbReference>
<keyword evidence="2" id="KW-0805">Transcription regulation</keyword>
<evidence type="ECO:0000256" key="3">
    <source>
        <dbReference type="ARBA" id="ARBA00023125"/>
    </source>
</evidence>
<dbReference type="PANTHER" id="PTHR45881">
    <property type="entry name" value="CHECKPOINT SUPPRESSOR 1-LIKE, ISOFORM A-RELATED"/>
    <property type="match status" value="1"/>
</dbReference>
<dbReference type="InterPro" id="IPR036390">
    <property type="entry name" value="WH_DNA-bd_sf"/>
</dbReference>
<dbReference type="OrthoDB" id="10029558at2759"/>
<dbReference type="InterPro" id="IPR036388">
    <property type="entry name" value="WH-like_DNA-bd_sf"/>
</dbReference>
<dbReference type="GO" id="GO:0000978">
    <property type="term" value="F:RNA polymerase II cis-regulatory region sequence-specific DNA binding"/>
    <property type="evidence" value="ECO:0007669"/>
    <property type="project" value="TreeGrafter"/>
</dbReference>
<evidence type="ECO:0000256" key="6">
    <source>
        <dbReference type="PROSITE-ProRule" id="PRU00089"/>
    </source>
</evidence>
<keyword evidence="4" id="KW-0804">Transcription</keyword>
<sequence>MASEKSNFVVNYFTFDISDIIKQSQSSNESSITCEYEILTENLANPEITQNDVIDANLIDTRKFEENNNKSNENKINIIEDLIIPIGNGLQELSENDGENSCHEVTSDDNDDDDLEDLTNLNWLTELKNITNLPPTTNEVVEKPCDPPSQRFDKFINQVHKIKENYEKRSEVFRDVSTEKPPYNYAQIIAMAMLDEGRMTLKQICDWIEKRFAYYKIHKNWNNSIRHNLSLNFFFSKVARDKNEKGKGGYWELAVDCNKTLRKRIRQRKKKFGFNSLRISKTPKTKVSKKVLKSTSSCNDSSVKSVSSSNMGSDAFLSSPSNINDDSNMSGFDQTMTEIEIIEEQQNINNIIDDNQHTIIISNPIFESPNVIVEAIPSYQFSQFNQIESFDDNELSQLICMNDQELIDDFLSYSNETEEFL</sequence>
<evidence type="ECO:0000313" key="10">
    <source>
        <dbReference type="Proteomes" id="UP000183832"/>
    </source>
</evidence>
<dbReference type="Gene3D" id="1.10.10.10">
    <property type="entry name" value="Winged helix-like DNA-binding domain superfamily/Winged helix DNA-binding domain"/>
    <property type="match status" value="1"/>
</dbReference>
<accession>A0A1J1I832</accession>
<keyword evidence="10" id="KW-1185">Reference proteome</keyword>
<feature type="domain" description="Fork-head" evidence="8">
    <location>
        <begin position="180"/>
        <end position="270"/>
    </location>
</feature>
<dbReference type="EMBL" id="CVRI01000043">
    <property type="protein sequence ID" value="CRK95898.1"/>
    <property type="molecule type" value="Genomic_DNA"/>
</dbReference>
<gene>
    <name evidence="9" type="ORF">CLUMA_CG009344</name>
</gene>
<dbReference type="PRINTS" id="PR00053">
    <property type="entry name" value="FORKHEAD"/>
</dbReference>
<dbReference type="GO" id="GO:0000981">
    <property type="term" value="F:DNA-binding transcription factor activity, RNA polymerase II-specific"/>
    <property type="evidence" value="ECO:0007669"/>
    <property type="project" value="TreeGrafter"/>
</dbReference>
<dbReference type="Proteomes" id="UP000183832">
    <property type="component" value="Unassembled WGS sequence"/>
</dbReference>
<evidence type="ECO:0000256" key="7">
    <source>
        <dbReference type="SAM" id="MobiDB-lite"/>
    </source>
</evidence>
<dbReference type="PROSITE" id="PS50039">
    <property type="entry name" value="FORK_HEAD_3"/>
    <property type="match status" value="1"/>
</dbReference>
<dbReference type="STRING" id="568069.A0A1J1I832"/>
<dbReference type="SUPFAM" id="SSF46785">
    <property type="entry name" value="Winged helix' DNA-binding domain"/>
    <property type="match status" value="1"/>
</dbReference>
<name>A0A1J1I832_9DIPT</name>